<dbReference type="InterPro" id="IPR002178">
    <property type="entry name" value="PTS_EIIA_type-2_dom"/>
</dbReference>
<dbReference type="GO" id="GO:0009401">
    <property type="term" value="P:phosphoenolpyruvate-dependent sugar phosphotransferase system"/>
    <property type="evidence" value="ECO:0007669"/>
    <property type="project" value="UniProtKB-KW"/>
</dbReference>
<evidence type="ECO:0000256" key="5">
    <source>
        <dbReference type="ARBA" id="ARBA00022679"/>
    </source>
</evidence>
<evidence type="ECO:0000256" key="4">
    <source>
        <dbReference type="ARBA" id="ARBA00022597"/>
    </source>
</evidence>
<dbReference type="PANTHER" id="PTHR47738">
    <property type="entry name" value="PTS SYSTEM FRUCTOSE-LIKE EIIA COMPONENT-RELATED"/>
    <property type="match status" value="1"/>
</dbReference>
<dbReference type="EMBL" id="WMQE01000007">
    <property type="protein sequence ID" value="MTK20706.1"/>
    <property type="molecule type" value="Genomic_DNA"/>
</dbReference>
<proteinExistence type="predicted"/>
<keyword evidence="5" id="KW-0808">Transferase</keyword>
<dbReference type="Pfam" id="PF00359">
    <property type="entry name" value="PTS_EIIA_2"/>
    <property type="match status" value="1"/>
</dbReference>
<organism evidence="7 8">
    <name type="scientific">Turicibacter sanguinis</name>
    <dbReference type="NCBI Taxonomy" id="154288"/>
    <lineage>
        <taxon>Bacteria</taxon>
        <taxon>Bacillati</taxon>
        <taxon>Bacillota</taxon>
        <taxon>Erysipelotrichia</taxon>
        <taxon>Erysipelotrichales</taxon>
        <taxon>Turicibacteraceae</taxon>
        <taxon>Turicibacter</taxon>
    </lineage>
</organism>
<evidence type="ECO:0000256" key="3">
    <source>
        <dbReference type="ARBA" id="ARBA00022553"/>
    </source>
</evidence>
<dbReference type="CDD" id="cd00211">
    <property type="entry name" value="PTS_IIA_fru"/>
    <property type="match status" value="1"/>
</dbReference>
<sequence length="148" mass="16736">MLAELIKLENINLDLQAQTKDELFEEMATQLNQNGYIKNVKKFKKDLYKRESEGNTGIGFGIGIPHAKSKYVKQCCIGIGVSKQGIDYDAIDGEKVHLIFMLAIEGHEADLHLQALAALSRKLIHEDFREKLLNASSKEEIFELICEE</sequence>
<keyword evidence="2" id="KW-0813">Transport</keyword>
<dbReference type="RefSeq" id="WP_082410054.1">
    <property type="nucleotide sequence ID" value="NZ_CABJBH010000017.1"/>
</dbReference>
<reference evidence="7 8" key="1">
    <citation type="journal article" date="2019" name="Nat. Med.">
        <title>A library of human gut bacterial isolates paired with longitudinal multiomics data enables mechanistic microbiome research.</title>
        <authorList>
            <person name="Poyet M."/>
            <person name="Groussin M."/>
            <person name="Gibbons S.M."/>
            <person name="Avila-Pacheco J."/>
            <person name="Jiang X."/>
            <person name="Kearney S.M."/>
            <person name="Perrotta A.R."/>
            <person name="Berdy B."/>
            <person name="Zhao S."/>
            <person name="Lieberman T.D."/>
            <person name="Swanson P.K."/>
            <person name="Smith M."/>
            <person name="Roesemann S."/>
            <person name="Alexander J.E."/>
            <person name="Rich S.A."/>
            <person name="Livny J."/>
            <person name="Vlamakis H."/>
            <person name="Clish C."/>
            <person name="Bullock K."/>
            <person name="Deik A."/>
            <person name="Scott J."/>
            <person name="Pierce K.A."/>
            <person name="Xavier R.J."/>
            <person name="Alm E.J."/>
        </authorList>
    </citation>
    <scope>NUCLEOTIDE SEQUENCE [LARGE SCALE GENOMIC DNA]</scope>
    <source>
        <strain evidence="7 8">BIOML-A198</strain>
    </source>
</reference>
<dbReference type="PANTHER" id="PTHR47738:SF2">
    <property type="entry name" value="PTS SYSTEM FRUCTOSE-LIKE EIIA COMPONENT"/>
    <property type="match status" value="1"/>
</dbReference>
<comment type="subcellular location">
    <subcellularLocation>
        <location evidence="1">Cytoplasm</location>
    </subcellularLocation>
</comment>
<evidence type="ECO:0000313" key="7">
    <source>
        <dbReference type="EMBL" id="MTK20706.1"/>
    </source>
</evidence>
<dbReference type="Gene3D" id="3.40.930.10">
    <property type="entry name" value="Mannitol-specific EII, Chain A"/>
    <property type="match status" value="1"/>
</dbReference>
<keyword evidence="4" id="KW-0762">Sugar transport</keyword>
<evidence type="ECO:0000256" key="1">
    <source>
        <dbReference type="ARBA" id="ARBA00004496"/>
    </source>
</evidence>
<dbReference type="FunFam" id="3.40.930.10:FF:000009">
    <property type="entry name" value="PTS system, fructose specific IIABC component"/>
    <property type="match status" value="1"/>
</dbReference>
<dbReference type="NCBIfam" id="TIGR00848">
    <property type="entry name" value="fruA"/>
    <property type="match status" value="1"/>
</dbReference>
<dbReference type="GO" id="GO:0016020">
    <property type="term" value="C:membrane"/>
    <property type="evidence" value="ECO:0007669"/>
    <property type="project" value="InterPro"/>
</dbReference>
<protein>
    <submittedName>
        <fullName evidence="7">PTS fructose transporter subunit IIA</fullName>
    </submittedName>
</protein>
<name>A0A173R8I6_9FIRM</name>
<keyword evidence="6" id="KW-0598">Phosphotransferase system</keyword>
<dbReference type="OrthoDB" id="95460at2"/>
<comment type="caution">
    <text evidence="7">The sequence shown here is derived from an EMBL/GenBank/DDBJ whole genome shotgun (WGS) entry which is preliminary data.</text>
</comment>
<evidence type="ECO:0000256" key="6">
    <source>
        <dbReference type="ARBA" id="ARBA00022683"/>
    </source>
</evidence>
<dbReference type="GeneID" id="60057662"/>
<dbReference type="PROSITE" id="PS51094">
    <property type="entry name" value="PTS_EIIA_TYPE_2"/>
    <property type="match status" value="1"/>
</dbReference>
<dbReference type="GO" id="GO:0005737">
    <property type="term" value="C:cytoplasm"/>
    <property type="evidence" value="ECO:0007669"/>
    <property type="project" value="UniProtKB-SubCell"/>
</dbReference>
<keyword evidence="3" id="KW-0597">Phosphoprotein</keyword>
<dbReference type="InterPro" id="IPR004715">
    <property type="entry name" value="PTS_IIA_fruc"/>
</dbReference>
<dbReference type="InterPro" id="IPR016152">
    <property type="entry name" value="PTrfase/Anion_transptr"/>
</dbReference>
<dbReference type="InterPro" id="IPR051541">
    <property type="entry name" value="PTS_SugarTrans_NitroReg"/>
</dbReference>
<dbReference type="AlphaFoldDB" id="A0A173R8I6"/>
<evidence type="ECO:0000256" key="2">
    <source>
        <dbReference type="ARBA" id="ARBA00022448"/>
    </source>
</evidence>
<gene>
    <name evidence="7" type="ORF">GMA92_04540</name>
</gene>
<accession>A0A173R8I6</accession>
<dbReference type="GO" id="GO:0008982">
    <property type="term" value="F:protein-N(PI)-phosphohistidine-sugar phosphotransferase activity"/>
    <property type="evidence" value="ECO:0007669"/>
    <property type="project" value="InterPro"/>
</dbReference>
<evidence type="ECO:0000313" key="8">
    <source>
        <dbReference type="Proteomes" id="UP000487649"/>
    </source>
</evidence>
<dbReference type="SUPFAM" id="SSF55804">
    <property type="entry name" value="Phoshotransferase/anion transport protein"/>
    <property type="match status" value="1"/>
</dbReference>
<dbReference type="Proteomes" id="UP000487649">
    <property type="component" value="Unassembled WGS sequence"/>
</dbReference>